<proteinExistence type="inferred from homology"/>
<keyword evidence="2 5" id="KW-0489">Methyltransferase</keyword>
<comment type="caution">
    <text evidence="5">The sequence shown here is derived from an EMBL/GenBank/DDBJ whole genome shotgun (WGS) entry which is preliminary data.</text>
</comment>
<evidence type="ECO:0000313" key="5">
    <source>
        <dbReference type="EMBL" id="MBD2844365.1"/>
    </source>
</evidence>
<sequence length="269" mass="28540">MAGEHAQAQLTSVHNPRVKQWAALLDKKGRAKQGQFLAEGVHLVQEALLSGAAVDCVVYDAERGVPHELEPLQAGSSAQWIAATEPILAKCTGTDTPPRVFAVVAMPHLRPEQLYGAERPVVVLDAVADPGNVGTIIRAADAAGAAGVVLGSGCADPYNPKTVRSTMGSLLHLPVIKAPLPELLGEARRRGARLVGTALDAERDCYAADWTGPVWLVLGSESRGMSPEVRELVDESVLIPIEGRAESLNVAMAGTILLYEALRQRTRTL</sequence>
<evidence type="ECO:0000256" key="2">
    <source>
        <dbReference type="ARBA" id="ARBA00022603"/>
    </source>
</evidence>
<gene>
    <name evidence="5" type="ORF">IDH44_04120</name>
</gene>
<keyword evidence="6" id="KW-1185">Reference proteome</keyword>
<dbReference type="GO" id="GO:0005737">
    <property type="term" value="C:cytoplasm"/>
    <property type="evidence" value="ECO:0007669"/>
    <property type="project" value="UniProtKB-ARBA"/>
</dbReference>
<accession>A0A927GQY7</accession>
<dbReference type="InterPro" id="IPR013123">
    <property type="entry name" value="SpoU_subst-bd"/>
</dbReference>
<evidence type="ECO:0000259" key="4">
    <source>
        <dbReference type="SMART" id="SM00967"/>
    </source>
</evidence>
<dbReference type="SMART" id="SM00967">
    <property type="entry name" value="SpoU_sub_bind"/>
    <property type="match status" value="1"/>
</dbReference>
<dbReference type="GO" id="GO:0006396">
    <property type="term" value="P:RNA processing"/>
    <property type="evidence" value="ECO:0007669"/>
    <property type="project" value="InterPro"/>
</dbReference>
<dbReference type="PANTHER" id="PTHR43191">
    <property type="entry name" value="RRNA METHYLTRANSFERASE 3"/>
    <property type="match status" value="1"/>
</dbReference>
<dbReference type="SUPFAM" id="SSF75217">
    <property type="entry name" value="alpha/beta knot"/>
    <property type="match status" value="1"/>
</dbReference>
<evidence type="ECO:0000256" key="1">
    <source>
        <dbReference type="ARBA" id="ARBA00007228"/>
    </source>
</evidence>
<dbReference type="Gene3D" id="3.30.1330.30">
    <property type="match status" value="1"/>
</dbReference>
<dbReference type="InterPro" id="IPR051259">
    <property type="entry name" value="rRNA_Methyltransferase"/>
</dbReference>
<name>A0A927GQY7_9BACL</name>
<dbReference type="GO" id="GO:0008173">
    <property type="term" value="F:RNA methyltransferase activity"/>
    <property type="evidence" value="ECO:0007669"/>
    <property type="project" value="InterPro"/>
</dbReference>
<comment type="similarity">
    <text evidence="1">Belongs to the class IV-like SAM-binding methyltransferase superfamily. RNA methyltransferase TrmH family.</text>
</comment>
<dbReference type="InterPro" id="IPR001537">
    <property type="entry name" value="SpoU_MeTrfase"/>
</dbReference>
<dbReference type="InterPro" id="IPR053888">
    <property type="entry name" value="MRM3-like_sub_bind"/>
</dbReference>
<dbReference type="Gene3D" id="3.40.1280.10">
    <property type="match status" value="1"/>
</dbReference>
<dbReference type="EMBL" id="JACXIZ010000010">
    <property type="protein sequence ID" value="MBD2844365.1"/>
    <property type="molecule type" value="Genomic_DNA"/>
</dbReference>
<dbReference type="GO" id="GO:0003723">
    <property type="term" value="F:RNA binding"/>
    <property type="evidence" value="ECO:0007669"/>
    <property type="project" value="InterPro"/>
</dbReference>
<feature type="domain" description="RNA 2-O ribose methyltransferase substrate binding" evidence="4">
    <location>
        <begin position="37"/>
        <end position="110"/>
    </location>
</feature>
<dbReference type="InterPro" id="IPR029064">
    <property type="entry name" value="Ribosomal_eL30-like_sf"/>
</dbReference>
<dbReference type="SUPFAM" id="SSF55315">
    <property type="entry name" value="L30e-like"/>
    <property type="match status" value="1"/>
</dbReference>
<dbReference type="Pfam" id="PF22435">
    <property type="entry name" value="MRM3-like_sub_bind"/>
    <property type="match status" value="1"/>
</dbReference>
<dbReference type="Pfam" id="PF00588">
    <property type="entry name" value="SpoU_methylase"/>
    <property type="match status" value="1"/>
</dbReference>
<dbReference type="InterPro" id="IPR029028">
    <property type="entry name" value="Alpha/beta_knot_MTases"/>
</dbReference>
<reference evidence="5" key="1">
    <citation type="submission" date="2020-09" db="EMBL/GenBank/DDBJ databases">
        <title>A novel bacterium of genus Paenibacillus, isolated from South China Sea.</title>
        <authorList>
            <person name="Huang H."/>
            <person name="Mo K."/>
            <person name="Hu Y."/>
        </authorList>
    </citation>
    <scope>NUCLEOTIDE SEQUENCE</scope>
    <source>
        <strain evidence="5">IB182496</strain>
    </source>
</reference>
<protein>
    <submittedName>
        <fullName evidence="5">RNA methyltransferase</fullName>
    </submittedName>
</protein>
<organism evidence="5 6">
    <name type="scientific">Paenibacillus sabuli</name>
    <dbReference type="NCBI Taxonomy" id="2772509"/>
    <lineage>
        <taxon>Bacteria</taxon>
        <taxon>Bacillati</taxon>
        <taxon>Bacillota</taxon>
        <taxon>Bacilli</taxon>
        <taxon>Bacillales</taxon>
        <taxon>Paenibacillaceae</taxon>
        <taxon>Paenibacillus</taxon>
    </lineage>
</organism>
<dbReference type="AlphaFoldDB" id="A0A927GQY7"/>
<dbReference type="RefSeq" id="WP_190914974.1">
    <property type="nucleotide sequence ID" value="NZ_JACXIZ010000010.1"/>
</dbReference>
<dbReference type="InterPro" id="IPR029026">
    <property type="entry name" value="tRNA_m1G_MTases_N"/>
</dbReference>
<evidence type="ECO:0000313" key="6">
    <source>
        <dbReference type="Proteomes" id="UP000621560"/>
    </source>
</evidence>
<dbReference type="PANTHER" id="PTHR43191:SF2">
    <property type="entry name" value="RRNA METHYLTRANSFERASE 3, MITOCHONDRIAL"/>
    <property type="match status" value="1"/>
</dbReference>
<keyword evidence="3" id="KW-0808">Transferase</keyword>
<evidence type="ECO:0000256" key="3">
    <source>
        <dbReference type="ARBA" id="ARBA00022679"/>
    </source>
</evidence>
<dbReference type="CDD" id="cd18095">
    <property type="entry name" value="SpoU-like_rRNA-MTase"/>
    <property type="match status" value="1"/>
</dbReference>
<dbReference type="GO" id="GO:0032259">
    <property type="term" value="P:methylation"/>
    <property type="evidence" value="ECO:0007669"/>
    <property type="project" value="UniProtKB-KW"/>
</dbReference>
<dbReference type="Proteomes" id="UP000621560">
    <property type="component" value="Unassembled WGS sequence"/>
</dbReference>